<dbReference type="PANTHER" id="PTHR47424:SF15">
    <property type="entry name" value="ZN(II)2CYS6 TRANSCRIPTION FACTOR (EUROFUNG)"/>
    <property type="match status" value="1"/>
</dbReference>
<dbReference type="AlphaFoldDB" id="A0A0F7TQV6"/>
<evidence type="ECO:0000256" key="3">
    <source>
        <dbReference type="ARBA" id="ARBA00023125"/>
    </source>
</evidence>
<evidence type="ECO:0000313" key="8">
    <source>
        <dbReference type="EMBL" id="CEJ57372.1"/>
    </source>
</evidence>
<evidence type="ECO:0000256" key="2">
    <source>
        <dbReference type="ARBA" id="ARBA00023015"/>
    </source>
</evidence>
<dbReference type="SMART" id="SM00906">
    <property type="entry name" value="Fungal_trans"/>
    <property type="match status" value="1"/>
</dbReference>
<keyword evidence="9" id="KW-1185">Reference proteome</keyword>
<dbReference type="PROSITE" id="PS50048">
    <property type="entry name" value="ZN2_CY6_FUNGAL_2"/>
    <property type="match status" value="1"/>
</dbReference>
<name>A0A0F7TQV6_PENBI</name>
<proteinExistence type="predicted"/>
<dbReference type="PROSITE" id="PS00463">
    <property type="entry name" value="ZN2_CY6_FUNGAL_1"/>
    <property type="match status" value="1"/>
</dbReference>
<sequence length="875" mass="96478">MDPVKAKARWASQRRVPRASRACETCRSRKTKCDQAQPCSYCAYHSFDCIYRTSSGRGPARGSVSEKKRVVRSSHQNQDKAARPSPWPGACQSNTETNPHSREAVIPGPSYHLLGETIRRSDSAERNPATPDTLTASSIQNDETPTVHSEIGDAESRDGLSGVNIHTKGTEFYGNSSNLAFLGNLYTRAKNQADTRAFECPATRSYTTAATNRSQPLSPATVTGVRPLSSKAQLSIVNLLYNADYTGQPSPQSLNSVECAAKSSPSFTAGQDDAGAVNSAQDISLPAVFFNLSNTARLEIEKIFIGSYFTNKHYIHPVLTKGSFMRRCEREAWPIPKRTPLFRGAVKFAGLYFAVVALGAINASPNETALLDHFCQQLEDADKTVPPNTRFSALDFANFYFDIAKQALGDLFESSCLETAQALFLMSVFRQNSLQPHSCYMYSGMAVRTAAAIGLASSMSSLPLPMRMEAKRTWWCIYSHEIEMCCSSGRLDSMKDLRYYQVSLPKLKVNVGSLEPDAEDNDIAMIPTMVSLAQIMSEASHQLYHSTQRSMGEKSRLAMTLDARLLDWKANIPSFLNPDATTLNDPEWAFKQKLVLRLRYYNTRILIHRPFLVAATSNTHSDEFRHHLHICLEAARNSITMQYESFMHRIYIRTWWYNTTYALYGSMILLHLILSNYPNLPDDELLEDVEKSLQIFESMDDIVVARRCAEMLREVLEVAGTCLLRRRRGENGGVVDRRGSGLAVTGSSSGAGIDAASGAKAKACESSDGCTPPAIGTGTASFACGGSSSTTRVSLPSLDVDAQAYGSSGAPALPLENMITSEGLDDRSTEEDFFFSLFSQDPGQPPDRTRTEMLANLVDPSILEDFAFGQEMSFF</sequence>
<dbReference type="OrthoDB" id="2571985at2759"/>
<evidence type="ECO:0000313" key="9">
    <source>
        <dbReference type="Proteomes" id="UP000042958"/>
    </source>
</evidence>
<feature type="domain" description="Zn(2)-C6 fungal-type" evidence="7">
    <location>
        <begin position="22"/>
        <end position="51"/>
    </location>
</feature>
<evidence type="ECO:0000256" key="4">
    <source>
        <dbReference type="ARBA" id="ARBA00023163"/>
    </source>
</evidence>
<dbReference type="InterPro" id="IPR007219">
    <property type="entry name" value="XnlR_reg_dom"/>
</dbReference>
<keyword evidence="4" id="KW-0804">Transcription</keyword>
<evidence type="ECO:0000259" key="7">
    <source>
        <dbReference type="PROSITE" id="PS50048"/>
    </source>
</evidence>
<feature type="compositionally biased region" description="Polar residues" evidence="6">
    <location>
        <begin position="130"/>
        <end position="147"/>
    </location>
</feature>
<accession>A0A0F7TQV6</accession>
<evidence type="ECO:0000256" key="5">
    <source>
        <dbReference type="ARBA" id="ARBA00023242"/>
    </source>
</evidence>
<dbReference type="GO" id="GO:0000981">
    <property type="term" value="F:DNA-binding transcription factor activity, RNA polymerase II-specific"/>
    <property type="evidence" value="ECO:0007669"/>
    <property type="project" value="InterPro"/>
</dbReference>
<gene>
    <name evidence="8" type="ORF">PMG11_06066</name>
</gene>
<dbReference type="InterPro" id="IPR051127">
    <property type="entry name" value="Fungal_SecMet_Regulators"/>
</dbReference>
<dbReference type="SUPFAM" id="SSF57701">
    <property type="entry name" value="Zn2/Cys6 DNA-binding domain"/>
    <property type="match status" value="1"/>
</dbReference>
<keyword evidence="1" id="KW-0479">Metal-binding</keyword>
<dbReference type="EMBL" id="CDHK01000005">
    <property type="protein sequence ID" value="CEJ57372.1"/>
    <property type="molecule type" value="Genomic_DNA"/>
</dbReference>
<protein>
    <submittedName>
        <fullName evidence="8">Putative Remark: S. cerevisiae homolog YIL130w contains GAL4 zinc binuclear cluster domain</fullName>
    </submittedName>
</protein>
<evidence type="ECO:0000256" key="6">
    <source>
        <dbReference type="SAM" id="MobiDB-lite"/>
    </source>
</evidence>
<dbReference type="CDD" id="cd00067">
    <property type="entry name" value="GAL4"/>
    <property type="match status" value="1"/>
</dbReference>
<keyword evidence="2" id="KW-0805">Transcription regulation</keyword>
<dbReference type="Pfam" id="PF04082">
    <property type="entry name" value="Fungal_trans"/>
    <property type="match status" value="1"/>
</dbReference>
<organism evidence="8 9">
    <name type="scientific">Penicillium brasilianum</name>
    <dbReference type="NCBI Taxonomy" id="104259"/>
    <lineage>
        <taxon>Eukaryota</taxon>
        <taxon>Fungi</taxon>
        <taxon>Dikarya</taxon>
        <taxon>Ascomycota</taxon>
        <taxon>Pezizomycotina</taxon>
        <taxon>Eurotiomycetes</taxon>
        <taxon>Eurotiomycetidae</taxon>
        <taxon>Eurotiales</taxon>
        <taxon>Aspergillaceae</taxon>
        <taxon>Penicillium</taxon>
    </lineage>
</organism>
<evidence type="ECO:0000256" key="1">
    <source>
        <dbReference type="ARBA" id="ARBA00022723"/>
    </source>
</evidence>
<dbReference type="GO" id="GO:0005634">
    <property type="term" value="C:nucleus"/>
    <property type="evidence" value="ECO:0007669"/>
    <property type="project" value="TreeGrafter"/>
</dbReference>
<dbReference type="Proteomes" id="UP000042958">
    <property type="component" value="Unassembled WGS sequence"/>
</dbReference>
<dbReference type="InterPro" id="IPR036864">
    <property type="entry name" value="Zn2-C6_fun-type_DNA-bd_sf"/>
</dbReference>
<dbReference type="PANTHER" id="PTHR47424">
    <property type="entry name" value="REGULATORY PROTEIN GAL4"/>
    <property type="match status" value="1"/>
</dbReference>
<dbReference type="GO" id="GO:0006351">
    <property type="term" value="P:DNA-templated transcription"/>
    <property type="evidence" value="ECO:0007669"/>
    <property type="project" value="InterPro"/>
</dbReference>
<dbReference type="GO" id="GO:0000435">
    <property type="term" value="P:positive regulation of transcription from RNA polymerase II promoter by galactose"/>
    <property type="evidence" value="ECO:0007669"/>
    <property type="project" value="TreeGrafter"/>
</dbReference>
<keyword evidence="5" id="KW-0539">Nucleus</keyword>
<dbReference type="STRING" id="104259.A0A0F7TQV6"/>
<feature type="region of interest" description="Disordered" evidence="6">
    <location>
        <begin position="55"/>
        <end position="160"/>
    </location>
</feature>
<dbReference type="InterPro" id="IPR001138">
    <property type="entry name" value="Zn2Cys6_DnaBD"/>
</dbReference>
<reference evidence="9" key="1">
    <citation type="journal article" date="2015" name="Genome Announc.">
        <title>Draft genome sequence of the fungus Penicillium brasilianum MG11.</title>
        <authorList>
            <person name="Horn F."/>
            <person name="Linde J."/>
            <person name="Mattern D.J."/>
            <person name="Walther G."/>
            <person name="Guthke R."/>
            <person name="Brakhage A.A."/>
            <person name="Valiante V."/>
        </authorList>
    </citation>
    <scope>NUCLEOTIDE SEQUENCE [LARGE SCALE GENOMIC DNA]</scope>
    <source>
        <strain evidence="9">MG11</strain>
    </source>
</reference>
<dbReference type="SMART" id="SM00066">
    <property type="entry name" value="GAL4"/>
    <property type="match status" value="1"/>
</dbReference>
<dbReference type="Gene3D" id="4.10.240.10">
    <property type="entry name" value="Zn(2)-C6 fungal-type DNA-binding domain"/>
    <property type="match status" value="1"/>
</dbReference>
<keyword evidence="3" id="KW-0238">DNA-binding</keyword>
<dbReference type="Pfam" id="PF00172">
    <property type="entry name" value="Zn_clus"/>
    <property type="match status" value="1"/>
</dbReference>
<dbReference type="GO" id="GO:0008270">
    <property type="term" value="F:zinc ion binding"/>
    <property type="evidence" value="ECO:0007669"/>
    <property type="project" value="InterPro"/>
</dbReference>
<dbReference type="CDD" id="cd12148">
    <property type="entry name" value="fungal_TF_MHR"/>
    <property type="match status" value="1"/>
</dbReference>
<dbReference type="GO" id="GO:0000978">
    <property type="term" value="F:RNA polymerase II cis-regulatory region sequence-specific DNA binding"/>
    <property type="evidence" value="ECO:0007669"/>
    <property type="project" value="TreeGrafter"/>
</dbReference>